<name>A0ABS2RJX2_9ACTN</name>
<organism evidence="2 3">
    <name type="scientific">Microlunatus panaciterrae</name>
    <dbReference type="NCBI Taxonomy" id="400768"/>
    <lineage>
        <taxon>Bacteria</taxon>
        <taxon>Bacillati</taxon>
        <taxon>Actinomycetota</taxon>
        <taxon>Actinomycetes</taxon>
        <taxon>Propionibacteriales</taxon>
        <taxon>Propionibacteriaceae</taxon>
        <taxon>Microlunatus</taxon>
    </lineage>
</organism>
<gene>
    <name evidence="2" type="ORF">JOE57_002198</name>
</gene>
<evidence type="ECO:0000256" key="1">
    <source>
        <dbReference type="SAM" id="Phobius"/>
    </source>
</evidence>
<evidence type="ECO:0000313" key="3">
    <source>
        <dbReference type="Proteomes" id="UP000704762"/>
    </source>
</evidence>
<sequence length="150" mass="15652">MTTINGLPAHVLLIHIVVIVLPLASALAVIGSLWPKAQRKLTFLTPLAALAGMAAVPFTTATGAQLAQRLGNPAFIAEHMRLGLQVLPWAVSLFLVTAGQWAYLAYAPRRRWVTVLLSVAAVVSAIGTTVMVALTGDAGAHAVWGGLAAR</sequence>
<accession>A0ABS2RJX2</accession>
<dbReference type="RefSeq" id="WP_204917926.1">
    <property type="nucleotide sequence ID" value="NZ_BAAAQP010000001.1"/>
</dbReference>
<feature type="transmembrane region" description="Helical" evidence="1">
    <location>
        <begin position="86"/>
        <end position="106"/>
    </location>
</feature>
<keyword evidence="1" id="KW-0472">Membrane</keyword>
<keyword evidence="1" id="KW-0812">Transmembrane</keyword>
<protein>
    <submittedName>
        <fullName evidence="2">Uncharacterized BrkB/YihY/UPF0761 family membrane protein</fullName>
    </submittedName>
</protein>
<comment type="caution">
    <text evidence="2">The sequence shown here is derived from an EMBL/GenBank/DDBJ whole genome shotgun (WGS) entry which is preliminary data.</text>
</comment>
<dbReference type="Proteomes" id="UP000704762">
    <property type="component" value="Unassembled WGS sequence"/>
</dbReference>
<feature type="transmembrane region" description="Helical" evidence="1">
    <location>
        <begin position="113"/>
        <end position="134"/>
    </location>
</feature>
<keyword evidence="1" id="KW-1133">Transmembrane helix</keyword>
<reference evidence="2 3" key="1">
    <citation type="submission" date="2021-01" db="EMBL/GenBank/DDBJ databases">
        <title>Sequencing the genomes of 1000 actinobacteria strains.</title>
        <authorList>
            <person name="Klenk H.-P."/>
        </authorList>
    </citation>
    <scope>NUCLEOTIDE SEQUENCE [LARGE SCALE GENOMIC DNA]</scope>
    <source>
        <strain evidence="2 3">DSM 18662</strain>
    </source>
</reference>
<dbReference type="EMBL" id="JAFBCF010000001">
    <property type="protein sequence ID" value="MBM7799277.1"/>
    <property type="molecule type" value="Genomic_DNA"/>
</dbReference>
<proteinExistence type="predicted"/>
<evidence type="ECO:0000313" key="2">
    <source>
        <dbReference type="EMBL" id="MBM7799277.1"/>
    </source>
</evidence>
<keyword evidence="3" id="KW-1185">Reference proteome</keyword>
<feature type="transmembrane region" description="Helical" evidence="1">
    <location>
        <begin position="12"/>
        <end position="34"/>
    </location>
</feature>
<feature type="transmembrane region" description="Helical" evidence="1">
    <location>
        <begin position="41"/>
        <end position="66"/>
    </location>
</feature>